<dbReference type="Proteomes" id="UP000248882">
    <property type="component" value="Unassembled WGS sequence"/>
</dbReference>
<dbReference type="Pfam" id="PF13970">
    <property type="entry name" value="DUF4221"/>
    <property type="match status" value="1"/>
</dbReference>
<dbReference type="OrthoDB" id="826163at2"/>
<reference evidence="2 3" key="1">
    <citation type="submission" date="2018-06" db="EMBL/GenBank/DDBJ databases">
        <title>Genomic Encyclopedia of Archaeal and Bacterial Type Strains, Phase II (KMG-II): from individual species to whole genera.</title>
        <authorList>
            <person name="Goeker M."/>
        </authorList>
    </citation>
    <scope>NUCLEOTIDE SEQUENCE [LARGE SCALE GENOMIC DNA]</scope>
    <source>
        <strain evidence="2 3">DSM 19830</strain>
    </source>
</reference>
<accession>A0A2W7QZZ9</accession>
<feature type="chain" id="PRO_5015839934" evidence="1">
    <location>
        <begin position="23"/>
        <end position="393"/>
    </location>
</feature>
<dbReference type="EMBL" id="QKZT01000007">
    <property type="protein sequence ID" value="PZX52586.1"/>
    <property type="molecule type" value="Genomic_DNA"/>
</dbReference>
<gene>
    <name evidence="2" type="ORF">LV85_01888</name>
</gene>
<evidence type="ECO:0000256" key="1">
    <source>
        <dbReference type="SAM" id="SignalP"/>
    </source>
</evidence>
<protein>
    <submittedName>
        <fullName evidence="2">Uncharacterized protein DUF4221</fullName>
    </submittedName>
</protein>
<dbReference type="InterPro" id="IPR025316">
    <property type="entry name" value="DUF4221"/>
</dbReference>
<evidence type="ECO:0000313" key="3">
    <source>
        <dbReference type="Proteomes" id="UP000248882"/>
    </source>
</evidence>
<keyword evidence="3" id="KW-1185">Reference proteome</keyword>
<dbReference type="AlphaFoldDB" id="A0A2W7QZZ9"/>
<dbReference type="RefSeq" id="WP_111318648.1">
    <property type="nucleotide sequence ID" value="NZ_QKZT01000007.1"/>
</dbReference>
<sequence>MFKKLQLLFYFLLFFSVSSCQNKEDSHVERTFEEVSFYEINLDQFTSPVEDYVQYVKNWKGKEVFAFHIRGKDEIKIYDLASGELFDTFSYNSKGPTPFQGIYDFHIINEDSIFLNKRYLYTTYLVNSQYEVTSELNFLKDDIEVDAKTRIPVSGDTFLPVFSHNRIFTLVDGVAYLTASSDKNARQSEYFDLGTVLVSYDLAEDSISKMLGFSEKLKNNAWGPLHANAYADYNTEGNNFIISYEADDNLYLVDKEFKVIQNFEATPNNYNDILPISASAINNEAAYLAHYNEQFRFGSVLYDSYRKLIYRIALEPNPDYGMEFIKDPLFKPRNMIVMAFDAVSFDKKAEMKLRQSDAGVFLDRCFVNERGLNIFYSDFEDEDKLFFKTFLLD</sequence>
<feature type="signal peptide" evidence="1">
    <location>
        <begin position="1"/>
        <end position="22"/>
    </location>
</feature>
<evidence type="ECO:0000313" key="2">
    <source>
        <dbReference type="EMBL" id="PZX52586.1"/>
    </source>
</evidence>
<proteinExistence type="predicted"/>
<comment type="caution">
    <text evidence="2">The sequence shown here is derived from an EMBL/GenBank/DDBJ whole genome shotgun (WGS) entry which is preliminary data.</text>
</comment>
<organism evidence="2 3">
    <name type="scientific">Algoriphagus chordae</name>
    <dbReference type="NCBI Taxonomy" id="237019"/>
    <lineage>
        <taxon>Bacteria</taxon>
        <taxon>Pseudomonadati</taxon>
        <taxon>Bacteroidota</taxon>
        <taxon>Cytophagia</taxon>
        <taxon>Cytophagales</taxon>
        <taxon>Cyclobacteriaceae</taxon>
        <taxon>Algoriphagus</taxon>
    </lineage>
</organism>
<keyword evidence="1" id="KW-0732">Signal</keyword>
<name>A0A2W7QZZ9_9BACT</name>
<dbReference type="PROSITE" id="PS51257">
    <property type="entry name" value="PROKAR_LIPOPROTEIN"/>
    <property type="match status" value="1"/>
</dbReference>